<dbReference type="Pfam" id="PF00665">
    <property type="entry name" value="rve"/>
    <property type="match status" value="1"/>
</dbReference>
<evidence type="ECO:0000259" key="8">
    <source>
        <dbReference type="PROSITE" id="PS50158"/>
    </source>
</evidence>
<dbReference type="PROSITE" id="PS50994">
    <property type="entry name" value="INTEGRASE"/>
    <property type="match status" value="1"/>
</dbReference>
<feature type="region of interest" description="Disordered" evidence="7">
    <location>
        <begin position="824"/>
        <end position="878"/>
    </location>
</feature>
<dbReference type="InterPro" id="IPR006599">
    <property type="entry name" value="CARP_motif"/>
</dbReference>
<dbReference type="Pfam" id="PF07986">
    <property type="entry name" value="TBCC"/>
    <property type="match status" value="1"/>
</dbReference>
<dbReference type="FunFam" id="2.160.20.70:FF:000015">
    <property type="entry name" value="BnaA04g27540D protein"/>
    <property type="match status" value="1"/>
</dbReference>
<evidence type="ECO:0000313" key="12">
    <source>
        <dbReference type="Proteomes" id="UP000694251"/>
    </source>
</evidence>
<evidence type="ECO:0000256" key="6">
    <source>
        <dbReference type="PROSITE-ProRule" id="PRU00047"/>
    </source>
</evidence>
<evidence type="ECO:0000256" key="7">
    <source>
        <dbReference type="SAM" id="MobiDB-lite"/>
    </source>
</evidence>
<feature type="region of interest" description="Disordered" evidence="7">
    <location>
        <begin position="1452"/>
        <end position="1479"/>
    </location>
</feature>
<keyword evidence="6" id="KW-0863">Zinc-finger</keyword>
<feature type="compositionally biased region" description="Low complexity" evidence="7">
    <location>
        <begin position="836"/>
        <end position="851"/>
    </location>
</feature>
<keyword evidence="12" id="KW-1185">Reference proteome</keyword>
<dbReference type="InterPro" id="IPR013103">
    <property type="entry name" value="RVT_2"/>
</dbReference>
<dbReference type="GO" id="GO:0015074">
    <property type="term" value="P:DNA integration"/>
    <property type="evidence" value="ECO:0007669"/>
    <property type="project" value="InterPro"/>
</dbReference>
<comment type="subcellular location">
    <subcellularLocation>
        <location evidence="1">Cytoplasm</location>
        <location evidence="1">Cytoskeleton</location>
        <location evidence="1">Microtubule organizing center</location>
        <location evidence="1">Centrosome</location>
    </subcellularLocation>
    <subcellularLocation>
        <location evidence="2">Cytoplasm</location>
        <location evidence="2">Cytoskeleton</location>
        <location evidence="2">Spindle pole</location>
    </subcellularLocation>
</comment>
<protein>
    <recommendedName>
        <fullName evidence="3">TBCC domain-containing protein 1</fullName>
    </recommendedName>
</protein>
<dbReference type="PANTHER" id="PTHR16052">
    <property type="entry name" value="TBCC DOMAIN-CONTAINING PROTEIN 1"/>
    <property type="match status" value="1"/>
</dbReference>
<dbReference type="GO" id="GO:0003676">
    <property type="term" value="F:nucleic acid binding"/>
    <property type="evidence" value="ECO:0007669"/>
    <property type="project" value="InterPro"/>
</dbReference>
<evidence type="ECO:0000256" key="5">
    <source>
        <dbReference type="ARBA" id="ARBA00023212"/>
    </source>
</evidence>
<dbReference type="InterPro" id="IPR001584">
    <property type="entry name" value="Integrase_cat-core"/>
</dbReference>
<feature type="compositionally biased region" description="Pro residues" evidence="7">
    <location>
        <begin position="852"/>
        <end position="863"/>
    </location>
</feature>
<gene>
    <name evidence="11" type="ORF">ISN44_As10g027000</name>
</gene>
<dbReference type="CDD" id="cd09272">
    <property type="entry name" value="RNase_HI_RT_Ty1"/>
    <property type="match status" value="1"/>
</dbReference>
<feature type="region of interest" description="Disordered" evidence="7">
    <location>
        <begin position="294"/>
        <end position="321"/>
    </location>
</feature>
<dbReference type="GO" id="GO:0008270">
    <property type="term" value="F:zinc ion binding"/>
    <property type="evidence" value="ECO:0007669"/>
    <property type="project" value="UniProtKB-KW"/>
</dbReference>
<feature type="domain" description="CCHC-type" evidence="8">
    <location>
        <begin position="266"/>
        <end position="279"/>
    </location>
</feature>
<keyword evidence="5" id="KW-0206">Cytoskeleton</keyword>
<evidence type="ECO:0000256" key="1">
    <source>
        <dbReference type="ARBA" id="ARBA00004300"/>
    </source>
</evidence>
<feature type="compositionally biased region" description="Pro residues" evidence="7">
    <location>
        <begin position="1460"/>
        <end position="1473"/>
    </location>
</feature>
<dbReference type="InterPro" id="IPR057670">
    <property type="entry name" value="SH3_retrovirus"/>
</dbReference>
<accession>A0A8T2A330</accession>
<dbReference type="EMBL" id="JAEFBJ010000010">
    <property type="protein sequence ID" value="KAG7566099.1"/>
    <property type="molecule type" value="Genomic_DNA"/>
</dbReference>
<dbReference type="InterPro" id="IPR012945">
    <property type="entry name" value="Tubulin-bd_cofactor_C_dom"/>
</dbReference>
<dbReference type="Pfam" id="PF13976">
    <property type="entry name" value="gag_pre-integrs"/>
    <property type="match status" value="1"/>
</dbReference>
<feature type="domain" description="Integrase catalytic" evidence="9">
    <location>
        <begin position="513"/>
        <end position="687"/>
    </location>
</feature>
<evidence type="ECO:0000256" key="2">
    <source>
        <dbReference type="ARBA" id="ARBA00004647"/>
    </source>
</evidence>
<dbReference type="OrthoDB" id="427777at2759"/>
<evidence type="ECO:0000259" key="9">
    <source>
        <dbReference type="PROSITE" id="PS50994"/>
    </source>
</evidence>
<proteinExistence type="predicted"/>
<organism evidence="11 12">
    <name type="scientific">Arabidopsis suecica</name>
    <name type="common">Swedish thale-cress</name>
    <name type="synonym">Cardaminopsis suecica</name>
    <dbReference type="NCBI Taxonomy" id="45249"/>
    <lineage>
        <taxon>Eukaryota</taxon>
        <taxon>Viridiplantae</taxon>
        <taxon>Streptophyta</taxon>
        <taxon>Embryophyta</taxon>
        <taxon>Tracheophyta</taxon>
        <taxon>Spermatophyta</taxon>
        <taxon>Magnoliopsida</taxon>
        <taxon>eudicotyledons</taxon>
        <taxon>Gunneridae</taxon>
        <taxon>Pentapetalae</taxon>
        <taxon>rosids</taxon>
        <taxon>malvids</taxon>
        <taxon>Brassicales</taxon>
        <taxon>Brassicaceae</taxon>
        <taxon>Camelineae</taxon>
        <taxon>Arabidopsis</taxon>
    </lineage>
</organism>
<dbReference type="PANTHER" id="PTHR16052:SF0">
    <property type="entry name" value="TBCC DOMAIN-CONTAINING PROTEIN 1"/>
    <property type="match status" value="1"/>
</dbReference>
<dbReference type="Pfam" id="PF25597">
    <property type="entry name" value="SH3_retrovirus"/>
    <property type="match status" value="1"/>
</dbReference>
<dbReference type="Pfam" id="PF14244">
    <property type="entry name" value="Retrotran_gag_3"/>
    <property type="match status" value="1"/>
</dbReference>
<dbReference type="InterPro" id="IPR001878">
    <property type="entry name" value="Znf_CCHC"/>
</dbReference>
<evidence type="ECO:0000256" key="4">
    <source>
        <dbReference type="ARBA" id="ARBA00022490"/>
    </source>
</evidence>
<dbReference type="InterPro" id="IPR029472">
    <property type="entry name" value="Copia-like_N"/>
</dbReference>
<keyword evidence="6" id="KW-0862">Zinc</keyword>
<evidence type="ECO:0000259" key="10">
    <source>
        <dbReference type="PROSITE" id="PS51329"/>
    </source>
</evidence>
<dbReference type="InterPro" id="IPR025724">
    <property type="entry name" value="GAG-pre-integrase_dom"/>
</dbReference>
<dbReference type="InterPro" id="IPR017901">
    <property type="entry name" value="C-CAP_CF_C-like"/>
</dbReference>
<dbReference type="Pfam" id="PF07727">
    <property type="entry name" value="RVT_2"/>
    <property type="match status" value="1"/>
</dbReference>
<feature type="compositionally biased region" description="Gly residues" evidence="7">
    <location>
        <begin position="300"/>
        <end position="311"/>
    </location>
</feature>
<reference evidence="11 12" key="1">
    <citation type="submission" date="2020-12" db="EMBL/GenBank/DDBJ databases">
        <title>Concerted genomic and epigenomic changes stabilize Arabidopsis allopolyploids.</title>
        <authorList>
            <person name="Chen Z."/>
        </authorList>
    </citation>
    <scope>NUCLEOTIDE SEQUENCE [LARGE SCALE GENOMIC DNA]</scope>
    <source>
        <strain evidence="11">As9502</strain>
        <tissue evidence="11">Leaf</tissue>
    </source>
</reference>
<evidence type="ECO:0000313" key="11">
    <source>
        <dbReference type="EMBL" id="KAG7566099.1"/>
    </source>
</evidence>
<dbReference type="GO" id="GO:0000922">
    <property type="term" value="C:spindle pole"/>
    <property type="evidence" value="ECO:0007669"/>
    <property type="project" value="UniProtKB-SubCell"/>
</dbReference>
<evidence type="ECO:0000256" key="3">
    <source>
        <dbReference type="ARBA" id="ARBA00017559"/>
    </source>
</evidence>
<name>A0A8T2A330_ARASU</name>
<keyword evidence="6" id="KW-0479">Metal-binding</keyword>
<dbReference type="PROSITE" id="PS50158">
    <property type="entry name" value="ZF_CCHC"/>
    <property type="match status" value="1"/>
</dbReference>
<feature type="domain" description="C-CAP/cofactor C-like" evidence="10">
    <location>
        <begin position="1754"/>
        <end position="1890"/>
    </location>
</feature>
<dbReference type="PROSITE" id="PS51329">
    <property type="entry name" value="C_CAP_COFACTOR_C"/>
    <property type="match status" value="1"/>
</dbReference>
<sequence length="2020" mass="223346">MAEIVAQPANAAKVSPYTLSSSDNPGAMISSVMLTGNNYNTWATEMMNALQAKRKTGFVNGSIPKPAADDPNYENWMAVNSMIVGWIRTSIDKDVKSTVTFIANAQQLWLELKARFSVGNKVRIHQIIANLASCRQDGQTVIEYYGRLCSLWEEYEIYKPVTVCTCGLCNCGATSAPAKEREEEKIHQFVLGLDDSRYGGLCATLINLDPLPSLSEIYSRVIREEQRLSSVHLREQKQDAVGFVARSDISSGNKSDSIMGKTRVSCSHCGRTGHEKRECWQVIGFPDWWMERSEKNNSGRGSGGRGRGGRSSGFNAAGRGRGQMVTAHATSSNASVFPEFTKDHLRVLAQMIEDKSNSGASGNEGSDKLSGKVKLGDVILDTGASHHMTGTLSLLINTVPIQPSPVGFADGSKTFALRMGVLPLSNQVKLTNVLFDRFSKTLIGSGTERDGVYYLTDVATTKIHMASVVPDQALWHQRLGHPSFSMLSALPFIPSSSVSSQSCDVCFRAKQTREVFPDSLNKTQDIFSLIHCDVWGPYRVPSSCGAVYFLTIVDDFSRAVWTFLLLEKSEVRSVLTNFLKYTEKQFGKAVKTVRSDNGTEFMCLSSYFRENGIIHQTSCVGTPQQNGRVERKHRHILNVARALLFQASLPVKFWGEAILTAAYLINRTPSSIHSGRRTPYEILHDCKPAYDQLRVFGSACYVHRVTRDKDKFGQRSRLCVFVGYPFGKKGWKVFDIERNEFLVSRDVIFQETVFPYANTSSSSPVSIAPPMSFGDDDWLVPPSDVRGSTLDIASVPANLGTNEAPALVPVPTATDVEVSTHVNNAPVSDSLPAPDTSVGSTGASSSVVVPTPASPTPTVPRVPPKQRKSGRQTQPPARLQDYVLYNSEYTPSSSSLALPDFISESSTSVQGNSLFPISDYVSDDHFSPGHRVFLAAITANVEPKHFKEAVKLKIWNDAMTKEVDALEINKTWDLVDLPVDKVAIGSQWVYKTKYNADGTVERYKARLVAQGNNQVEGEDYTETFAPVVKMTTVQEVYMKLPPGFRHTHPDKVCRLRKSLYGLKQAPRCWFKKLSDSLLRFGFEQSYEDYSLFSYSHKNIELRVLIYVDDLLICGNDGYMLQKFKEYLGRCFSMKDLGKLKYFLGIEVSRGPEGIFLSQRKYALDIVADSGNLGSRPALTPLEQNHDLANDDGPLLQEPKPYRRLVGRLLYLLHTRPELSYSVHVLSQFMQAPREAHMEAALRIVRFLKGSLGQGILLKADEDLTLEVYCDSDYNTCPLTRRSLSAYVVLLGGSPISWKTKKQDTVSHSSAEAEYRAMSVALKEIKWLRKLFKDLGIDQATPARLFCDNKAAIYIAANPVFHERTKHIESDCHAVRDAVRDKIITTHHVPTTEQLADILTKALGRTQFHHLMSKLGVQNLHTPTSATSPPDQSLSISLHLCLSTSRDQSIMTEEQDLIDQSPPPSAPDPEPNPNPNSVIHPRRVSFEHGLLPIQKLVFTDPIQTLAPVKQKLADAASNNRVGSAAIADVLQISGDHARLVLETLGSVLHSESDPLVRAKPEEVDSVGADLRDLILFLYIQSYKKLLPRTHKDSAAVADVWPSTSAFDGYLSALSPIQLVRSNSRRFMPSQADDEAHQLSYLQKHLANIISLLAEPVEGEGDESLVLSMEAFEHLGFLVQFGDKGSDVSPLSQATPFFANSDPDMPAVPVPASQVHDWLLQNIASALESITERISGKENGPSNDQDDAMSDVCAAPNKVAPSTRGPCLIEGVSKTSLVKQASDLRGRSVKVVNCHDSVIYLLAPLRYATVHGCSDTTIVLGAVGKALKVEHCERVHVIVAAKRVCIANCRECVFFLGVNQRPLIVGDNHKLQVAPYNTFYSHLEEHMSEVGVEPTINKWDKPLALGAVDPHDSLSHPAGVADAQAESAASVDPDQFVNFLIPNWFSGEETGSTKDNPFPLPETYMAAQQRNLKNFEETRRSLKEAPLEENRKRELSSALHVYFKDWLYASGNIRQLYCLQGD</sequence>
<dbReference type="InterPro" id="IPR039589">
    <property type="entry name" value="TBCC1"/>
</dbReference>
<keyword evidence="4" id="KW-0963">Cytoplasm</keyword>
<comment type="caution">
    <text evidence="11">The sequence shown here is derived from an EMBL/GenBank/DDBJ whole genome shotgun (WGS) entry which is preliminary data.</text>
</comment>
<dbReference type="SMART" id="SM00673">
    <property type="entry name" value="CARP"/>
    <property type="match status" value="2"/>
</dbReference>
<dbReference type="Proteomes" id="UP000694251">
    <property type="component" value="Chromosome 10"/>
</dbReference>